<evidence type="ECO:0000313" key="2">
    <source>
        <dbReference type="Proteomes" id="UP001170624"/>
    </source>
</evidence>
<dbReference type="InterPro" id="IPR022541">
    <property type="entry name" value="YhfG"/>
</dbReference>
<dbReference type="Proteomes" id="UP001170624">
    <property type="component" value="Unassembled WGS sequence"/>
</dbReference>
<comment type="caution">
    <text evidence="1">The sequence shown here is derived from an EMBL/GenBank/DDBJ whole genome shotgun (WGS) entry which is preliminary data.</text>
</comment>
<accession>A0AAW7YAN6</accession>
<dbReference type="RefSeq" id="WP_303501984.1">
    <property type="nucleotide sequence ID" value="NZ_JAUOPU010000049.1"/>
</dbReference>
<evidence type="ECO:0000313" key="1">
    <source>
        <dbReference type="EMBL" id="MDO6545377.1"/>
    </source>
</evidence>
<protein>
    <submittedName>
        <fullName evidence="1">DUF2559 family protein</fullName>
    </submittedName>
</protein>
<gene>
    <name evidence="1" type="ORF">Q4568_22820</name>
</gene>
<sequence>MRDEEQKRLRFKQLQARNYRASLQLEGFEIGLPEQQQADAKALDENEKIQRLRKEYAR</sequence>
<proteinExistence type="predicted"/>
<name>A0AAW7YAN6_9GAMM</name>
<dbReference type="EMBL" id="JAUOPU010000049">
    <property type="protein sequence ID" value="MDO6545377.1"/>
    <property type="molecule type" value="Genomic_DNA"/>
</dbReference>
<dbReference type="AlphaFoldDB" id="A0AAW7YAN6"/>
<dbReference type="Pfam" id="PF10832">
    <property type="entry name" value="YhfG"/>
    <property type="match status" value="1"/>
</dbReference>
<organism evidence="1 2">
    <name type="scientific">Photobacterium sanguinicancri</name>
    <dbReference type="NCBI Taxonomy" id="875932"/>
    <lineage>
        <taxon>Bacteria</taxon>
        <taxon>Pseudomonadati</taxon>
        <taxon>Pseudomonadota</taxon>
        <taxon>Gammaproteobacteria</taxon>
        <taxon>Vibrionales</taxon>
        <taxon>Vibrionaceae</taxon>
        <taxon>Photobacterium</taxon>
    </lineage>
</organism>
<reference evidence="1" key="1">
    <citation type="submission" date="2023-07" db="EMBL/GenBank/DDBJ databases">
        <title>Genome content predicts the carbon catabolic preferences of heterotrophic bacteria.</title>
        <authorList>
            <person name="Gralka M."/>
        </authorList>
    </citation>
    <scope>NUCLEOTIDE SEQUENCE</scope>
    <source>
        <strain evidence="1">G2M05</strain>
    </source>
</reference>